<comment type="similarity">
    <text evidence="3">Belongs to the UbiH/COQ6 family.</text>
</comment>
<dbReference type="NCBIfam" id="NF004356">
    <property type="entry name" value="PRK05732.1"/>
    <property type="match status" value="1"/>
</dbReference>
<evidence type="ECO:0000259" key="8">
    <source>
        <dbReference type="Pfam" id="PF01494"/>
    </source>
</evidence>
<name>A0ABT9KD24_9PAST</name>
<dbReference type="NCBIfam" id="TIGR01984">
    <property type="entry name" value="UbiH"/>
    <property type="match status" value="1"/>
</dbReference>
<dbReference type="InterPro" id="IPR018168">
    <property type="entry name" value="Ubi_Hdrlase_CS"/>
</dbReference>
<evidence type="ECO:0000256" key="1">
    <source>
        <dbReference type="ARBA" id="ARBA00001974"/>
    </source>
</evidence>
<dbReference type="Gene3D" id="3.50.50.60">
    <property type="entry name" value="FAD/NAD(P)-binding domain"/>
    <property type="match status" value="2"/>
</dbReference>
<dbReference type="Pfam" id="PF01494">
    <property type="entry name" value="FAD_binding_3"/>
    <property type="match status" value="1"/>
</dbReference>
<dbReference type="InterPro" id="IPR011295">
    <property type="entry name" value="UbiH"/>
</dbReference>
<dbReference type="Proteomes" id="UP001224083">
    <property type="component" value="Unassembled WGS sequence"/>
</dbReference>
<dbReference type="NCBIfam" id="TIGR01988">
    <property type="entry name" value="Ubi-OHases"/>
    <property type="match status" value="1"/>
</dbReference>
<keyword evidence="6" id="KW-0560">Oxidoreductase</keyword>
<evidence type="ECO:0000313" key="9">
    <source>
        <dbReference type="EMBL" id="MDP9499920.1"/>
    </source>
</evidence>
<evidence type="ECO:0000256" key="5">
    <source>
        <dbReference type="ARBA" id="ARBA00022827"/>
    </source>
</evidence>
<keyword evidence="5" id="KW-0274">FAD</keyword>
<dbReference type="PROSITE" id="PS01304">
    <property type="entry name" value="UBIH"/>
    <property type="match status" value="1"/>
</dbReference>
<evidence type="ECO:0000256" key="3">
    <source>
        <dbReference type="ARBA" id="ARBA00005349"/>
    </source>
</evidence>
<dbReference type="PANTHER" id="PTHR43876:SF8">
    <property type="entry name" value="2-OCTAPRENYL-6-METHOXYPHENOL HYDROXYLASE"/>
    <property type="match status" value="1"/>
</dbReference>
<evidence type="ECO:0000256" key="4">
    <source>
        <dbReference type="ARBA" id="ARBA00022630"/>
    </source>
</evidence>
<protein>
    <submittedName>
        <fullName evidence="9">2-octaprenyl-6-methoxyphenyl hydroxylase</fullName>
    </submittedName>
</protein>
<dbReference type="EMBL" id="JAQAHH010000003">
    <property type="protein sequence ID" value="MDP9499920.1"/>
    <property type="molecule type" value="Genomic_DNA"/>
</dbReference>
<dbReference type="PRINTS" id="PR00420">
    <property type="entry name" value="RNGMNOXGNASE"/>
</dbReference>
<proteinExistence type="inferred from homology"/>
<comment type="cofactor">
    <cofactor evidence="1">
        <name>FAD</name>
        <dbReference type="ChEBI" id="CHEBI:57692"/>
    </cofactor>
</comment>
<dbReference type="InterPro" id="IPR010971">
    <property type="entry name" value="UbiH/COQ6"/>
</dbReference>
<sequence>MLETANYDVIIVGGAMTGSSLALALSSKTAGKMNIAVLEKQRTHHHQQSGFDARCIALSDGSCKRFAQIHLPQSPHLWARLKPISTPIHKIHVSDKGHSGLLEFSAQEFKLSQLGAVIELAQAGQILLNAIQEYANIDYLAPAEIEQITRNENTVAIKLKNQRTLCSQLLVGADGTQSLVAKAANIAQKTVREYAQTAIITNVLVQQDHQSRAFERFTDEGPLALLPMQDNLMSLVWCVKDAQSLMVLDDTAFLSALQDHFGWRLGKLLQCGQRYTYPLNLYQADHHIQSRIALIGNAAQTLHPIAGQGFNLGIRDVMTLADTVATHYLQQKDIGLYTHLQVYEQQRQSDQQQIMTLTDDLLSIFANNLLPLQFGRTLGLMTLSQSSLLRQHFAKLALGWT</sequence>
<feature type="domain" description="FAD-binding" evidence="8">
    <location>
        <begin position="7"/>
        <end position="356"/>
    </location>
</feature>
<dbReference type="InterPro" id="IPR051205">
    <property type="entry name" value="UbiH/COQ6_monooxygenase"/>
</dbReference>
<keyword evidence="7" id="KW-0503">Monooxygenase</keyword>
<dbReference type="InterPro" id="IPR036188">
    <property type="entry name" value="FAD/NAD-bd_sf"/>
</dbReference>
<comment type="pathway">
    <text evidence="2">Cofactor biosynthesis; ubiquinone biosynthesis.</text>
</comment>
<evidence type="ECO:0000256" key="2">
    <source>
        <dbReference type="ARBA" id="ARBA00004749"/>
    </source>
</evidence>
<dbReference type="PANTHER" id="PTHR43876">
    <property type="entry name" value="UBIQUINONE BIOSYNTHESIS MONOOXYGENASE COQ6, MITOCHONDRIAL"/>
    <property type="match status" value="1"/>
</dbReference>
<accession>A0ABT9KD24</accession>
<gene>
    <name evidence="9" type="primary">ubiH</name>
    <name evidence="9" type="ORF">O7M46_03015</name>
</gene>
<evidence type="ECO:0000256" key="7">
    <source>
        <dbReference type="ARBA" id="ARBA00023033"/>
    </source>
</evidence>
<evidence type="ECO:0000256" key="6">
    <source>
        <dbReference type="ARBA" id="ARBA00023002"/>
    </source>
</evidence>
<reference evidence="9 10" key="1">
    <citation type="submission" date="2022-12" db="EMBL/GenBank/DDBJ databases">
        <title>Genome sequence of Pasteurellaceae Bisgaard Taxon 45.</title>
        <authorList>
            <person name="Foggin C."/>
            <person name="Rosen L.E."/>
            <person name="Henton M."/>
            <person name="Buys A."/>
            <person name="Floyd T."/>
            <person name="Turner A.D."/>
            <person name="Tarbin J."/>
            <person name="Lloyd A.S."/>
            <person name="Chaitezvi C."/>
            <person name="Ellis R.J."/>
            <person name="Roberts H.C."/>
            <person name="Dastjerdi A."/>
            <person name="Nunez A."/>
            <person name="Van Vliet A.H."/>
            <person name="Steinbach F."/>
        </authorList>
    </citation>
    <scope>NUCLEOTIDE SEQUENCE [LARGE SCALE GENOMIC DNA]</scope>
    <source>
        <strain evidence="9 10">VF20HR</strain>
    </source>
</reference>
<keyword evidence="10" id="KW-1185">Reference proteome</keyword>
<evidence type="ECO:0000313" key="10">
    <source>
        <dbReference type="Proteomes" id="UP001224083"/>
    </source>
</evidence>
<comment type="caution">
    <text evidence="9">The sequence shown here is derived from an EMBL/GenBank/DDBJ whole genome shotgun (WGS) entry which is preliminary data.</text>
</comment>
<organism evidence="9 10">
    <name type="scientific">Bisgaard Taxon 45</name>
    <dbReference type="NCBI Taxonomy" id="304289"/>
    <lineage>
        <taxon>Bacteria</taxon>
        <taxon>Pseudomonadati</taxon>
        <taxon>Pseudomonadota</taxon>
        <taxon>Gammaproteobacteria</taxon>
        <taxon>Pasteurellales</taxon>
        <taxon>Pasteurellaceae</taxon>
    </lineage>
</organism>
<dbReference type="SUPFAM" id="SSF51905">
    <property type="entry name" value="FAD/NAD(P)-binding domain"/>
    <property type="match status" value="1"/>
</dbReference>
<keyword evidence="4" id="KW-0285">Flavoprotein</keyword>
<dbReference type="InterPro" id="IPR002938">
    <property type="entry name" value="FAD-bd"/>
</dbReference>